<dbReference type="PANTHER" id="PTHR11537:SF252">
    <property type="entry name" value="POTASSIUM VOLTAGE-GATED CHANNEL PROTEIN SHAW"/>
    <property type="match status" value="1"/>
</dbReference>
<keyword evidence="6" id="KW-0472">Membrane</keyword>
<evidence type="ECO:0000256" key="2">
    <source>
        <dbReference type="ARBA" id="ARBA00022448"/>
    </source>
</evidence>
<organism evidence="8 9">
    <name type="scientific">Paramuricea clavata</name>
    <name type="common">Red gorgonian</name>
    <name type="synonym">Violescent sea-whip</name>
    <dbReference type="NCBI Taxonomy" id="317549"/>
    <lineage>
        <taxon>Eukaryota</taxon>
        <taxon>Metazoa</taxon>
        <taxon>Cnidaria</taxon>
        <taxon>Anthozoa</taxon>
        <taxon>Octocorallia</taxon>
        <taxon>Malacalcyonacea</taxon>
        <taxon>Plexauridae</taxon>
        <taxon>Paramuricea</taxon>
    </lineage>
</organism>
<dbReference type="InterPro" id="IPR028325">
    <property type="entry name" value="VG_K_chnl"/>
</dbReference>
<dbReference type="GO" id="GO:0051260">
    <property type="term" value="P:protein homooligomerization"/>
    <property type="evidence" value="ECO:0007669"/>
    <property type="project" value="InterPro"/>
</dbReference>
<keyword evidence="5" id="KW-0406">Ion transport</keyword>
<protein>
    <submittedName>
        <fullName evidence="8">Potassium voltage-gated channel subfamily C member 1-like</fullName>
    </submittedName>
</protein>
<dbReference type="Proteomes" id="UP001152795">
    <property type="component" value="Unassembled WGS sequence"/>
</dbReference>
<evidence type="ECO:0000256" key="5">
    <source>
        <dbReference type="ARBA" id="ARBA00023065"/>
    </source>
</evidence>
<dbReference type="PANTHER" id="PTHR11537">
    <property type="entry name" value="VOLTAGE-GATED POTASSIUM CHANNEL"/>
    <property type="match status" value="1"/>
</dbReference>
<reference evidence="8" key="1">
    <citation type="submission" date="2020-04" db="EMBL/GenBank/DDBJ databases">
        <authorList>
            <person name="Alioto T."/>
            <person name="Alioto T."/>
            <person name="Gomez Garrido J."/>
        </authorList>
    </citation>
    <scope>NUCLEOTIDE SEQUENCE</scope>
    <source>
        <strain evidence="8">A484AB</strain>
    </source>
</reference>
<keyword evidence="3" id="KW-0812">Transmembrane</keyword>
<dbReference type="SMART" id="SM00225">
    <property type="entry name" value="BTB"/>
    <property type="match status" value="1"/>
</dbReference>
<evidence type="ECO:0000256" key="1">
    <source>
        <dbReference type="ARBA" id="ARBA00004141"/>
    </source>
</evidence>
<gene>
    <name evidence="8" type="ORF">PACLA_8A064575</name>
</gene>
<evidence type="ECO:0000313" key="8">
    <source>
        <dbReference type="EMBL" id="CAB4012651.1"/>
    </source>
</evidence>
<evidence type="ECO:0000256" key="7">
    <source>
        <dbReference type="ARBA" id="ARBA00023303"/>
    </source>
</evidence>
<dbReference type="GO" id="GO:0005251">
    <property type="term" value="F:delayed rectifier potassium channel activity"/>
    <property type="evidence" value="ECO:0007669"/>
    <property type="project" value="TreeGrafter"/>
</dbReference>
<evidence type="ECO:0000313" key="9">
    <source>
        <dbReference type="Proteomes" id="UP001152795"/>
    </source>
</evidence>
<dbReference type="SUPFAM" id="SSF54695">
    <property type="entry name" value="POZ domain"/>
    <property type="match status" value="1"/>
</dbReference>
<feature type="non-terminal residue" evidence="8">
    <location>
        <position position="184"/>
    </location>
</feature>
<dbReference type="Pfam" id="PF02214">
    <property type="entry name" value="BTB_2"/>
    <property type="match status" value="1"/>
</dbReference>
<comment type="caution">
    <text evidence="8">The sequence shown here is derived from an EMBL/GenBank/DDBJ whole genome shotgun (WGS) entry which is preliminary data.</text>
</comment>
<proteinExistence type="predicted"/>
<keyword evidence="4" id="KW-1133">Transmembrane helix</keyword>
<dbReference type="GO" id="GO:0008076">
    <property type="term" value="C:voltage-gated potassium channel complex"/>
    <property type="evidence" value="ECO:0007669"/>
    <property type="project" value="InterPro"/>
</dbReference>
<name>A0A6S7J5Q5_PARCT</name>
<sequence length="184" mass="21097">MLGGERADNERVLGTRNKIILNVGGLRHETYVGTLRNIPDSRLFSLTNNNPTQVPEFDPNSGEFFFDRHPLVFAQILNYYRTGKLHCPNDVCGPIFEEELAFWGLEDASIETCCWMNYKKHGEAQANLSSFDRMVEEGASEHEYSFHEEGDVGLQTRSYKQVLCKYKSRVWLTMEEPSSSFTAK</sequence>
<evidence type="ECO:0000256" key="4">
    <source>
        <dbReference type="ARBA" id="ARBA00022989"/>
    </source>
</evidence>
<keyword evidence="9" id="KW-1185">Reference proteome</keyword>
<evidence type="ECO:0000256" key="6">
    <source>
        <dbReference type="ARBA" id="ARBA00023136"/>
    </source>
</evidence>
<dbReference type="Gene3D" id="3.30.710.10">
    <property type="entry name" value="Potassium Channel Kv1.1, Chain A"/>
    <property type="match status" value="1"/>
</dbReference>
<dbReference type="EMBL" id="CACRXK020007588">
    <property type="protein sequence ID" value="CAB4012651.1"/>
    <property type="molecule type" value="Genomic_DNA"/>
</dbReference>
<dbReference type="FunFam" id="3.30.710.10:FF:000002">
    <property type="entry name" value="Potassium voltage-gated channel subfamily C member 2"/>
    <property type="match status" value="1"/>
</dbReference>
<dbReference type="PRINTS" id="PR00169">
    <property type="entry name" value="KCHANNEL"/>
</dbReference>
<comment type="subcellular location">
    <subcellularLocation>
        <location evidence="1">Membrane</location>
        <topology evidence="1">Multi-pass membrane protein</topology>
    </subcellularLocation>
</comment>
<evidence type="ECO:0000256" key="3">
    <source>
        <dbReference type="ARBA" id="ARBA00022692"/>
    </source>
</evidence>
<dbReference type="GO" id="GO:0001508">
    <property type="term" value="P:action potential"/>
    <property type="evidence" value="ECO:0007669"/>
    <property type="project" value="TreeGrafter"/>
</dbReference>
<dbReference type="OrthoDB" id="10025005at2759"/>
<dbReference type="InterPro" id="IPR003974">
    <property type="entry name" value="K_chnl_volt-dep_Kv3"/>
</dbReference>
<dbReference type="InterPro" id="IPR011333">
    <property type="entry name" value="SKP1/BTB/POZ_sf"/>
</dbReference>
<dbReference type="AlphaFoldDB" id="A0A6S7J5Q5"/>
<accession>A0A6S7J5Q5</accession>
<keyword evidence="7" id="KW-0407">Ion channel</keyword>
<dbReference type="PRINTS" id="PR01498">
    <property type="entry name" value="SHAWCHANNEL"/>
</dbReference>
<dbReference type="InterPro" id="IPR000210">
    <property type="entry name" value="BTB/POZ_dom"/>
</dbReference>
<dbReference type="InterPro" id="IPR003131">
    <property type="entry name" value="T1-type_BTB"/>
</dbReference>
<keyword evidence="2" id="KW-0813">Transport</keyword>